<evidence type="ECO:0000256" key="4">
    <source>
        <dbReference type="ARBA" id="ARBA00021280"/>
    </source>
</evidence>
<evidence type="ECO:0000256" key="11">
    <source>
        <dbReference type="ARBA" id="ARBA00023204"/>
    </source>
</evidence>
<feature type="region of interest" description="Disordered" evidence="15">
    <location>
        <begin position="339"/>
        <end position="364"/>
    </location>
</feature>
<organism evidence="16">
    <name type="scientific">Psilocybe cubensis</name>
    <name type="common">Psychedelic mushroom</name>
    <name type="synonym">Stropharia cubensis</name>
    <dbReference type="NCBI Taxonomy" id="181762"/>
    <lineage>
        <taxon>Eukaryota</taxon>
        <taxon>Fungi</taxon>
        <taxon>Dikarya</taxon>
        <taxon>Basidiomycota</taxon>
        <taxon>Agaricomycotina</taxon>
        <taxon>Agaricomycetes</taxon>
        <taxon>Agaricomycetidae</taxon>
        <taxon>Agaricales</taxon>
        <taxon>Agaricineae</taxon>
        <taxon>Strophariaceae</taxon>
        <taxon>Psilocybe</taxon>
    </lineage>
</organism>
<keyword evidence="6 14" id="KW-0227">DNA damage</keyword>
<evidence type="ECO:0000256" key="13">
    <source>
        <dbReference type="ARBA" id="ARBA00033341"/>
    </source>
</evidence>
<evidence type="ECO:0000256" key="14">
    <source>
        <dbReference type="RuleBase" id="RU368090"/>
    </source>
</evidence>
<feature type="compositionally biased region" description="Pro residues" evidence="15">
    <location>
        <begin position="340"/>
        <end position="354"/>
    </location>
</feature>
<dbReference type="GO" id="GO:0008270">
    <property type="term" value="F:zinc ion binding"/>
    <property type="evidence" value="ECO:0007669"/>
    <property type="project" value="UniProtKB-KW"/>
</dbReference>
<dbReference type="InterPro" id="IPR036465">
    <property type="entry name" value="vWFA_dom_sf"/>
</dbReference>
<dbReference type="GO" id="GO:0006355">
    <property type="term" value="P:regulation of DNA-templated transcription"/>
    <property type="evidence" value="ECO:0007669"/>
    <property type="project" value="InterPro"/>
</dbReference>
<evidence type="ECO:0000256" key="10">
    <source>
        <dbReference type="ARBA" id="ARBA00023163"/>
    </source>
</evidence>
<sequence>MVKRRRAPGIANGENSHGRSVATGIVTANAGRAFVTGARDGDSEVTIRGELFDLVLATEDNKLSMDYSHLAVVLDLSPGQWEGCSEELGLPSFLSQLLAFLNAHIALRDENTLAVFAALPGKSTMLYSSIDPPEQPSDMDPNAYPPFRQLDRAVVASIAGELDAPSEEPVALVGAMSKALCYMNRLALGQTALAEPRMLVLSVSPDQPADYIPIMNSIFSAQKLKATIDACQIYGPHTVFLQQAAHLTGGSYLHLDRRDALLQYLIMAFLPPPSIRRILAVPTQDKIDFRAACFCHKNIIDVGFVCSVCLSIFCQPVPVCSTCRTKFPIKTLKRLNAARPLPPASSPGPAPLSRPPGSANGLKH</sequence>
<accession>A0A8H8CN44</accession>
<keyword evidence="9 14" id="KW-0805">Transcription regulation</keyword>
<evidence type="ECO:0000256" key="12">
    <source>
        <dbReference type="ARBA" id="ARBA00023242"/>
    </source>
</evidence>
<dbReference type="PANTHER" id="PTHR12831:SF0">
    <property type="entry name" value="GENERAL TRANSCRIPTION FACTOR IIH SUBUNIT 3"/>
    <property type="match status" value="1"/>
</dbReference>
<protein>
    <recommendedName>
        <fullName evidence="4 14">General transcription and DNA repair factor IIH subunit TFB4</fullName>
        <shortName evidence="14">TFIIH subunit TFB4</shortName>
    </recommendedName>
    <alternativeName>
        <fullName evidence="13 14">RNA polymerase II transcription factor B subunit 4</fullName>
    </alternativeName>
</protein>
<dbReference type="EMBL" id="JAFIQS010000002">
    <property type="protein sequence ID" value="KAG5172547.1"/>
    <property type="molecule type" value="Genomic_DNA"/>
</dbReference>
<evidence type="ECO:0000256" key="6">
    <source>
        <dbReference type="ARBA" id="ARBA00022763"/>
    </source>
</evidence>
<dbReference type="AlphaFoldDB" id="A0A8H8CN44"/>
<evidence type="ECO:0000256" key="15">
    <source>
        <dbReference type="SAM" id="MobiDB-lite"/>
    </source>
</evidence>
<evidence type="ECO:0000256" key="5">
    <source>
        <dbReference type="ARBA" id="ARBA00022723"/>
    </source>
</evidence>
<keyword evidence="8 14" id="KW-0862">Zinc</keyword>
<evidence type="ECO:0000256" key="3">
    <source>
        <dbReference type="ARBA" id="ARBA00005273"/>
    </source>
</evidence>
<dbReference type="Gene3D" id="3.40.50.410">
    <property type="entry name" value="von Willebrand factor, type A domain"/>
    <property type="match status" value="1"/>
</dbReference>
<keyword evidence="10 14" id="KW-0804">Transcription</keyword>
<comment type="caution">
    <text evidence="16">The sequence shown here is derived from an EMBL/GenBank/DDBJ whole genome shotgun (WGS) entry which is preliminary data.</text>
</comment>
<gene>
    <name evidence="16" type="ORF">JR316_002049</name>
</gene>
<dbReference type="PANTHER" id="PTHR12831">
    <property type="entry name" value="TRANSCRIPTION INITIATION FACTOR IIH TFIIH , POLYPEPTIDE 3-RELATED"/>
    <property type="match status" value="1"/>
</dbReference>
<evidence type="ECO:0000256" key="2">
    <source>
        <dbReference type="ARBA" id="ARBA00004123"/>
    </source>
</evidence>
<feature type="compositionally biased region" description="Low complexity" evidence="15">
    <location>
        <begin position="355"/>
        <end position="364"/>
    </location>
</feature>
<dbReference type="Pfam" id="PF03850">
    <property type="entry name" value="Tfb4"/>
    <property type="match status" value="1"/>
</dbReference>
<keyword evidence="12 14" id="KW-0539">Nucleus</keyword>
<proteinExistence type="inferred from homology"/>
<dbReference type="GO" id="GO:0000439">
    <property type="term" value="C:transcription factor TFIIH core complex"/>
    <property type="evidence" value="ECO:0007669"/>
    <property type="project" value="UniProtKB-UniRule"/>
</dbReference>
<keyword evidence="11 14" id="KW-0234">DNA repair</keyword>
<comment type="subunit">
    <text evidence="14">Component of the 7-subunit TFIIH core complex composed of XPB/SSL2, XPD/RAD3, SSL1, TFB1, TFB2, TFB4 and TFB5, which is active in NER. The core complex associates with the 3-subunit CTD-kinase module TFIIK composed of CCL1, KIN28 and TFB3 to form the 10-subunit holoenzyme (holo-TFIIH) active in transcription.</text>
</comment>
<evidence type="ECO:0000313" key="16">
    <source>
        <dbReference type="EMBL" id="KAG5172547.1"/>
    </source>
</evidence>
<dbReference type="GO" id="GO:0006289">
    <property type="term" value="P:nucleotide-excision repair"/>
    <property type="evidence" value="ECO:0007669"/>
    <property type="project" value="UniProtKB-UniRule"/>
</dbReference>
<evidence type="ECO:0000256" key="9">
    <source>
        <dbReference type="ARBA" id="ARBA00023015"/>
    </source>
</evidence>
<comment type="subcellular location">
    <subcellularLocation>
        <location evidence="2 14">Nucleus</location>
    </subcellularLocation>
</comment>
<evidence type="ECO:0000256" key="8">
    <source>
        <dbReference type="ARBA" id="ARBA00022833"/>
    </source>
</evidence>
<comment type="similarity">
    <text evidence="3 14">Belongs to the TFB4 family.</text>
</comment>
<keyword evidence="7 14" id="KW-0863">Zinc-finger</keyword>
<name>A0A8H8CN44_PSICU</name>
<dbReference type="GO" id="GO:0005675">
    <property type="term" value="C:transcription factor TFIIH holo complex"/>
    <property type="evidence" value="ECO:0007669"/>
    <property type="project" value="UniProtKB-UniRule"/>
</dbReference>
<keyword evidence="5 14" id="KW-0479">Metal-binding</keyword>
<comment type="function">
    <text evidence="1 14">Component of the general transcription and DNA repair factor IIH (TFIIH) core complex, which is involved in general and transcription-coupled nucleotide excision repair (NER) of damaged DNA and, when complexed to TFIIK, in RNA transcription by RNA polymerase II. In NER, TFIIH acts by opening DNA around the lesion to allow the excision of the damaged oligonucleotide and its replacement by a new DNA fragment. In transcription, TFIIH has an essential role in transcription initiation. When the pre-initiation complex (PIC) has been established, TFIIH is required for promoter opening and promoter escape. Phosphorylation of the C-terminal tail (CTD) of the largest subunit of RNA polymerase II by the kinase module TFIIK controls the initiation of transcription.</text>
</comment>
<evidence type="ECO:0000256" key="1">
    <source>
        <dbReference type="ARBA" id="ARBA00002817"/>
    </source>
</evidence>
<evidence type="ECO:0000256" key="7">
    <source>
        <dbReference type="ARBA" id="ARBA00022771"/>
    </source>
</evidence>
<dbReference type="InterPro" id="IPR004600">
    <property type="entry name" value="TFIIH_Tfb4/GTF2H3"/>
</dbReference>
<reference evidence="16" key="1">
    <citation type="submission" date="2021-02" db="EMBL/GenBank/DDBJ databases">
        <title>Psilocybe cubensis genome.</title>
        <authorList>
            <person name="Mckernan K.J."/>
            <person name="Crawford S."/>
            <person name="Trippe A."/>
            <person name="Kane L.T."/>
            <person name="Mclaughlin S."/>
        </authorList>
    </citation>
    <scope>NUCLEOTIDE SEQUENCE [LARGE SCALE GENOMIC DNA]</scope>
    <source>
        <strain evidence="16">MGC-MH-2018</strain>
    </source>
</reference>